<accession>A0A699H0H7</accession>
<dbReference type="AlphaFoldDB" id="A0A699H0H7"/>
<protein>
    <submittedName>
        <fullName evidence="1">Uncharacterized protein</fullName>
    </submittedName>
</protein>
<comment type="caution">
    <text evidence="1">The sequence shown here is derived from an EMBL/GenBank/DDBJ whole genome shotgun (WGS) entry which is preliminary data.</text>
</comment>
<proteinExistence type="predicted"/>
<evidence type="ECO:0000313" key="1">
    <source>
        <dbReference type="EMBL" id="GEW98897.1"/>
    </source>
</evidence>
<organism evidence="1">
    <name type="scientific">Tanacetum cinerariifolium</name>
    <name type="common">Dalmatian daisy</name>
    <name type="synonym">Chrysanthemum cinerariifolium</name>
    <dbReference type="NCBI Taxonomy" id="118510"/>
    <lineage>
        <taxon>Eukaryota</taxon>
        <taxon>Viridiplantae</taxon>
        <taxon>Streptophyta</taxon>
        <taxon>Embryophyta</taxon>
        <taxon>Tracheophyta</taxon>
        <taxon>Spermatophyta</taxon>
        <taxon>Magnoliopsida</taxon>
        <taxon>eudicotyledons</taxon>
        <taxon>Gunneridae</taxon>
        <taxon>Pentapetalae</taxon>
        <taxon>asterids</taxon>
        <taxon>campanulids</taxon>
        <taxon>Asterales</taxon>
        <taxon>Asteraceae</taxon>
        <taxon>Asteroideae</taxon>
        <taxon>Anthemideae</taxon>
        <taxon>Anthemidinae</taxon>
        <taxon>Tanacetum</taxon>
    </lineage>
</organism>
<name>A0A699H0H7_TANCI</name>
<sequence length="242" mass="26591">MRVEVEDRNYEPVPAIHKGLGEDMFGYGRSQVRVPPGTFTSLDEIEGSTGGFKIHLPSVVDQSCSGVVFNRFMGKFKCSSSSQAPDKTAKQKEKSSFDAATVANKEAAAYSMVSKQPVQDQFRVPSLVTSDSLELFESSSRFAKRKRTPIEDSRTSQVPPDTKPIATTIGGAPQCQQMGVLNLLPGDIKAGMLIVFQSPICSSSVTARKSAHKHTRRRKKFVVIGINTDFSSKRRRNSVRET</sequence>
<dbReference type="EMBL" id="BKCJ010083790">
    <property type="protein sequence ID" value="GEW98897.1"/>
    <property type="molecule type" value="Genomic_DNA"/>
</dbReference>
<gene>
    <name evidence="1" type="ORF">Tci_270873</name>
</gene>
<reference evidence="1" key="1">
    <citation type="journal article" date="2019" name="Sci. Rep.">
        <title>Draft genome of Tanacetum cinerariifolium, the natural source of mosquito coil.</title>
        <authorList>
            <person name="Yamashiro T."/>
            <person name="Shiraishi A."/>
            <person name="Satake H."/>
            <person name="Nakayama K."/>
        </authorList>
    </citation>
    <scope>NUCLEOTIDE SEQUENCE</scope>
</reference>